<protein>
    <submittedName>
        <fullName evidence="4">Methyltransferase</fullName>
    </submittedName>
</protein>
<feature type="domain" description="Methyltransferase small" evidence="3">
    <location>
        <begin position="31"/>
        <end position="198"/>
    </location>
</feature>
<dbReference type="InterPro" id="IPR007848">
    <property type="entry name" value="Small_mtfrase_dom"/>
</dbReference>
<dbReference type="EMBL" id="BMHQ01000008">
    <property type="protein sequence ID" value="GGE21049.1"/>
    <property type="molecule type" value="Genomic_DNA"/>
</dbReference>
<accession>A0A8J2YDX0</accession>
<dbReference type="CDD" id="cd02440">
    <property type="entry name" value="AdoMet_MTases"/>
    <property type="match status" value="1"/>
</dbReference>
<dbReference type="AlphaFoldDB" id="A0A8J2YDX0"/>
<dbReference type="InterPro" id="IPR029063">
    <property type="entry name" value="SAM-dependent_MTases_sf"/>
</dbReference>
<reference evidence="4" key="1">
    <citation type="journal article" date="2014" name="Int. J. Syst. Evol. Microbiol.">
        <title>Complete genome sequence of Corynebacterium casei LMG S-19264T (=DSM 44701T), isolated from a smear-ripened cheese.</title>
        <authorList>
            <consortium name="US DOE Joint Genome Institute (JGI-PGF)"/>
            <person name="Walter F."/>
            <person name="Albersmeier A."/>
            <person name="Kalinowski J."/>
            <person name="Ruckert C."/>
        </authorList>
    </citation>
    <scope>NUCLEOTIDE SEQUENCE</scope>
    <source>
        <strain evidence="4">CGMCC 1.15179</strain>
    </source>
</reference>
<evidence type="ECO:0000256" key="2">
    <source>
        <dbReference type="ARBA" id="ARBA00022679"/>
    </source>
</evidence>
<organism evidence="4 5">
    <name type="scientific">Marinithermofilum abyssi</name>
    <dbReference type="NCBI Taxonomy" id="1571185"/>
    <lineage>
        <taxon>Bacteria</taxon>
        <taxon>Bacillati</taxon>
        <taxon>Bacillota</taxon>
        <taxon>Bacilli</taxon>
        <taxon>Bacillales</taxon>
        <taxon>Thermoactinomycetaceae</taxon>
        <taxon>Marinithermofilum</taxon>
    </lineage>
</organism>
<dbReference type="GO" id="GO:0032259">
    <property type="term" value="P:methylation"/>
    <property type="evidence" value="ECO:0007669"/>
    <property type="project" value="UniProtKB-KW"/>
</dbReference>
<evidence type="ECO:0000313" key="4">
    <source>
        <dbReference type="EMBL" id="GGE21049.1"/>
    </source>
</evidence>
<keyword evidence="1 4" id="KW-0489">Methyltransferase</keyword>
<proteinExistence type="predicted"/>
<dbReference type="SUPFAM" id="SSF53335">
    <property type="entry name" value="S-adenosyl-L-methionine-dependent methyltransferases"/>
    <property type="match status" value="1"/>
</dbReference>
<sequence length="205" mass="22576">MEMADHYYSSEPGSSGEDRRIIADLRGRTFHFQADAGVFSKKGIDFGTRLLIETMILPEAGDILDLGCGYGPVGVVSAAVAPECRVTMVDVNRRALELARKNADTNGVADRVEVLESDGFSAIQGRSFATILTNPPIRAGKKTVYRLFEESAEHLLPGGELWVVIRKQQGGASAREKLEHLFPQVELVTRKKGFWILRGEKGTER</sequence>
<keyword evidence="5" id="KW-1185">Reference proteome</keyword>
<evidence type="ECO:0000313" key="5">
    <source>
        <dbReference type="Proteomes" id="UP000625210"/>
    </source>
</evidence>
<name>A0A8J2YDX0_9BACL</name>
<dbReference type="PANTHER" id="PTHR47816">
    <property type="entry name" value="RIBOSOMAL RNA SMALL SUBUNIT METHYLTRANSFERASE C"/>
    <property type="match status" value="1"/>
</dbReference>
<dbReference type="Proteomes" id="UP000625210">
    <property type="component" value="Unassembled WGS sequence"/>
</dbReference>
<evidence type="ECO:0000256" key="1">
    <source>
        <dbReference type="ARBA" id="ARBA00022603"/>
    </source>
</evidence>
<dbReference type="GO" id="GO:0008757">
    <property type="term" value="F:S-adenosylmethionine-dependent methyltransferase activity"/>
    <property type="evidence" value="ECO:0007669"/>
    <property type="project" value="InterPro"/>
</dbReference>
<dbReference type="Pfam" id="PF05175">
    <property type="entry name" value="MTS"/>
    <property type="match status" value="1"/>
</dbReference>
<dbReference type="PANTHER" id="PTHR47816:SF4">
    <property type="entry name" value="RIBOSOMAL RNA SMALL SUBUNIT METHYLTRANSFERASE C"/>
    <property type="match status" value="1"/>
</dbReference>
<keyword evidence="2" id="KW-0808">Transferase</keyword>
<reference evidence="4" key="2">
    <citation type="submission" date="2020-09" db="EMBL/GenBank/DDBJ databases">
        <authorList>
            <person name="Sun Q."/>
            <person name="Zhou Y."/>
        </authorList>
    </citation>
    <scope>NUCLEOTIDE SEQUENCE</scope>
    <source>
        <strain evidence="4">CGMCC 1.15179</strain>
    </source>
</reference>
<dbReference type="Gene3D" id="3.40.50.150">
    <property type="entry name" value="Vaccinia Virus protein VP39"/>
    <property type="match status" value="1"/>
</dbReference>
<dbReference type="InterPro" id="IPR046977">
    <property type="entry name" value="RsmC/RlmG"/>
</dbReference>
<gene>
    <name evidence="4" type="ORF">GCM10011571_23860</name>
</gene>
<comment type="caution">
    <text evidence="4">The sequence shown here is derived from an EMBL/GenBank/DDBJ whole genome shotgun (WGS) entry which is preliminary data.</text>
</comment>
<evidence type="ECO:0000259" key="3">
    <source>
        <dbReference type="Pfam" id="PF05175"/>
    </source>
</evidence>